<protein>
    <submittedName>
        <fullName evidence="3">Uncharacterized protein</fullName>
    </submittedName>
</protein>
<evidence type="ECO:0000313" key="4">
    <source>
        <dbReference type="Proteomes" id="UP000826271"/>
    </source>
</evidence>
<accession>A0AAV6W6Q5</accession>
<evidence type="ECO:0000256" key="1">
    <source>
        <dbReference type="SAM" id="Coils"/>
    </source>
</evidence>
<feature type="coiled-coil region" evidence="1">
    <location>
        <begin position="134"/>
        <end position="161"/>
    </location>
</feature>
<dbReference type="EMBL" id="WHWC01000019">
    <property type="protein sequence ID" value="KAG8363439.1"/>
    <property type="molecule type" value="Genomic_DNA"/>
</dbReference>
<dbReference type="CDD" id="cd11650">
    <property type="entry name" value="AT4G37440_like"/>
    <property type="match status" value="1"/>
</dbReference>
<proteinExistence type="predicted"/>
<dbReference type="PANTHER" id="PTHR34057:SF10">
    <property type="entry name" value="TRANSPOSASE, PTTA_EN_SPM, PLANT"/>
    <property type="match status" value="1"/>
</dbReference>
<sequence length="433" mass="49795">MGASNHITEGNFAKELEEELMKYTTNHEDYKVDPFLVDQTEKVNWNADVEVNITERTNFDGNELVEAECPDTTESSSSFDDSDSGVENVDTLVHSEAYASDLDFELWFNEIGRMRNKKVTTHWRSFIQPLMWRCKWIEMQIEKLEAQAREYDKKLEECWQQKQVQSDKSILESLGMKSLPFSHNSARNKVFQRKKRRRNEATMDVAAYMSHHNVFSYYEKRKFSTECMDDALKNPEVDSDDEFWGNDEPLCLETGNDDIFLQHIFQKIGFLQVQVGQMKSRVDKLTSENVEKLSCTDNLSMPTPCEGLIDLHPDNEETMPLGSKIASQLVSEYNTGNVLVPQRAVTNRGEVVANVNGSSNHVYFAGAYGNEEDEVLIDNRRVKEEMMFSFEEAKIQPIQRPRNDQRPPKIRSTSKLTAPKSKTDFGKTKGTSP</sequence>
<keyword evidence="1" id="KW-0175">Coiled coil</keyword>
<dbReference type="AlphaFoldDB" id="A0AAV6W6Q5"/>
<name>A0AAV6W6Q5_9LAMI</name>
<evidence type="ECO:0000313" key="3">
    <source>
        <dbReference type="EMBL" id="KAG8363439.1"/>
    </source>
</evidence>
<dbReference type="Proteomes" id="UP000826271">
    <property type="component" value="Unassembled WGS sequence"/>
</dbReference>
<organism evidence="3 4">
    <name type="scientific">Buddleja alternifolia</name>
    <dbReference type="NCBI Taxonomy" id="168488"/>
    <lineage>
        <taxon>Eukaryota</taxon>
        <taxon>Viridiplantae</taxon>
        <taxon>Streptophyta</taxon>
        <taxon>Embryophyta</taxon>
        <taxon>Tracheophyta</taxon>
        <taxon>Spermatophyta</taxon>
        <taxon>Magnoliopsida</taxon>
        <taxon>eudicotyledons</taxon>
        <taxon>Gunneridae</taxon>
        <taxon>Pentapetalae</taxon>
        <taxon>asterids</taxon>
        <taxon>lamiids</taxon>
        <taxon>Lamiales</taxon>
        <taxon>Scrophulariaceae</taxon>
        <taxon>Buddlejeae</taxon>
        <taxon>Buddleja</taxon>
    </lineage>
</organism>
<reference evidence="3" key="1">
    <citation type="submission" date="2019-10" db="EMBL/GenBank/DDBJ databases">
        <authorList>
            <person name="Zhang R."/>
            <person name="Pan Y."/>
            <person name="Wang J."/>
            <person name="Ma R."/>
            <person name="Yu S."/>
        </authorList>
    </citation>
    <scope>NUCLEOTIDE SEQUENCE</scope>
    <source>
        <strain evidence="3">LA-IB0</strain>
        <tissue evidence="3">Leaf</tissue>
    </source>
</reference>
<comment type="caution">
    <text evidence="3">The sequence shown here is derived from an EMBL/GenBank/DDBJ whole genome shotgun (WGS) entry which is preliminary data.</text>
</comment>
<gene>
    <name evidence="3" type="ORF">BUALT_Bualt19G0022700</name>
</gene>
<dbReference type="InterPro" id="IPR038745">
    <property type="entry name" value="AT4G37440-like"/>
</dbReference>
<evidence type="ECO:0000256" key="2">
    <source>
        <dbReference type="SAM" id="MobiDB-lite"/>
    </source>
</evidence>
<dbReference type="PANTHER" id="PTHR34057">
    <property type="entry name" value="ELONGATION FACTOR"/>
    <property type="match status" value="1"/>
</dbReference>
<keyword evidence="4" id="KW-1185">Reference proteome</keyword>
<feature type="region of interest" description="Disordered" evidence="2">
    <location>
        <begin position="393"/>
        <end position="433"/>
    </location>
</feature>